<dbReference type="RefSeq" id="WP_091458379.1">
    <property type="nucleotide sequence ID" value="NZ_FOGD01000010.1"/>
</dbReference>
<name>A0A1H9QEY0_9BURK</name>
<accession>A0A1H9QEY0</accession>
<evidence type="ECO:0000313" key="1">
    <source>
        <dbReference type="EMBL" id="SER58429.1"/>
    </source>
</evidence>
<reference evidence="1 2" key="1">
    <citation type="submission" date="2016-10" db="EMBL/GenBank/DDBJ databases">
        <authorList>
            <person name="de Groot N.N."/>
        </authorList>
    </citation>
    <scope>NUCLEOTIDE SEQUENCE [LARGE SCALE GENOMIC DNA]</scope>
    <source>
        <strain evidence="1 2">ATCC 35958</strain>
    </source>
</reference>
<dbReference type="OrthoDB" id="9152183at2"/>
<protein>
    <submittedName>
        <fullName evidence="1">Uncharacterized protein</fullName>
    </submittedName>
</protein>
<sequence>MVKKSIPKTKINNEAKSINNGSASTDLERKIFDIPLYKKDGSREGVCDKNPYVVLKYFQKDWECFSDWTKDELAQFSNFLATFSAHTWNSVYKSGGKGENKVGLGYTRYDIDDMKAGDEHLKKVKQMLSPDINVFELRVSQKLRVHGFQSQAAFFLVLLDREHRVFPA</sequence>
<dbReference type="AlphaFoldDB" id="A0A1H9QEY0"/>
<organism evidence="1 2">
    <name type="scientific">Giesbergeria anulus</name>
    <dbReference type="NCBI Taxonomy" id="180197"/>
    <lineage>
        <taxon>Bacteria</taxon>
        <taxon>Pseudomonadati</taxon>
        <taxon>Pseudomonadota</taxon>
        <taxon>Betaproteobacteria</taxon>
        <taxon>Burkholderiales</taxon>
        <taxon>Comamonadaceae</taxon>
        <taxon>Giesbergeria</taxon>
    </lineage>
</organism>
<evidence type="ECO:0000313" key="2">
    <source>
        <dbReference type="Proteomes" id="UP000199766"/>
    </source>
</evidence>
<dbReference type="Proteomes" id="UP000199766">
    <property type="component" value="Unassembled WGS sequence"/>
</dbReference>
<gene>
    <name evidence="1" type="ORF">SAMN02982919_02632</name>
</gene>
<keyword evidence="2" id="KW-1185">Reference proteome</keyword>
<dbReference type="EMBL" id="FOGD01000010">
    <property type="protein sequence ID" value="SER58429.1"/>
    <property type="molecule type" value="Genomic_DNA"/>
</dbReference>
<proteinExistence type="predicted"/>